<evidence type="ECO:0008006" key="6">
    <source>
        <dbReference type="Google" id="ProtNLM"/>
    </source>
</evidence>
<feature type="compositionally biased region" description="Low complexity" evidence="1">
    <location>
        <begin position="527"/>
        <end position="541"/>
    </location>
</feature>
<proteinExistence type="predicted"/>
<feature type="compositionally biased region" description="Low complexity" evidence="1">
    <location>
        <begin position="893"/>
        <end position="909"/>
    </location>
</feature>
<feature type="compositionally biased region" description="Polar residues" evidence="1">
    <location>
        <begin position="542"/>
        <end position="558"/>
    </location>
</feature>
<feature type="compositionally biased region" description="Basic and acidic residues" evidence="1">
    <location>
        <begin position="662"/>
        <end position="674"/>
    </location>
</feature>
<dbReference type="InterPro" id="IPR044927">
    <property type="entry name" value="Endonuclea_NS_2"/>
</dbReference>
<feature type="compositionally biased region" description="Polar residues" evidence="1">
    <location>
        <begin position="582"/>
        <end position="603"/>
    </location>
</feature>
<name>A0A399JB09_9MICC</name>
<evidence type="ECO:0000256" key="1">
    <source>
        <dbReference type="SAM" id="MobiDB-lite"/>
    </source>
</evidence>
<evidence type="ECO:0000259" key="2">
    <source>
        <dbReference type="Pfam" id="PF13930"/>
    </source>
</evidence>
<feature type="compositionally biased region" description="Low complexity" evidence="1">
    <location>
        <begin position="752"/>
        <end position="763"/>
    </location>
</feature>
<gene>
    <name evidence="4" type="ORF">DWB68_05335</name>
</gene>
<feature type="compositionally biased region" description="Low complexity" evidence="1">
    <location>
        <begin position="457"/>
        <end position="487"/>
    </location>
</feature>
<dbReference type="Pfam" id="PF25547">
    <property type="entry name" value="WXG100_2"/>
    <property type="match status" value="1"/>
</dbReference>
<feature type="region of interest" description="Disordered" evidence="1">
    <location>
        <begin position="457"/>
        <end position="959"/>
    </location>
</feature>
<dbReference type="AlphaFoldDB" id="A0A399JB09"/>
<protein>
    <recommendedName>
        <fullName evidence="6">DNA/RNA non-specific endonuclease</fullName>
    </recommendedName>
</protein>
<keyword evidence="5" id="KW-1185">Reference proteome</keyword>
<dbReference type="Pfam" id="PF13930">
    <property type="entry name" value="Endonuclea_NS_2"/>
    <property type="match status" value="1"/>
</dbReference>
<feature type="compositionally biased region" description="Low complexity" evidence="1">
    <location>
        <begin position="776"/>
        <end position="811"/>
    </location>
</feature>
<dbReference type="InterPro" id="IPR057746">
    <property type="entry name" value="CpnT-like_N"/>
</dbReference>
<reference evidence="4 5" key="1">
    <citation type="submission" date="2018-07" db="EMBL/GenBank/DDBJ databases">
        <title>Arthrobacter sp. nov., isolated from raw cow's milk with high bacterial count.</title>
        <authorList>
            <person name="Hahne J."/>
            <person name="Isele D."/>
            <person name="Lipski A."/>
        </authorList>
    </citation>
    <scope>NUCLEOTIDE SEQUENCE [LARGE SCALE GENOMIC DNA]</scope>
    <source>
        <strain evidence="4 5">JZ R-35</strain>
    </source>
</reference>
<dbReference type="EMBL" id="QQXK01000008">
    <property type="protein sequence ID" value="RII42761.1"/>
    <property type="molecule type" value="Genomic_DNA"/>
</dbReference>
<accession>A0A399JB09</accession>
<feature type="domain" description="Type VII secretion system protein EssD-like" evidence="2">
    <location>
        <begin position="1029"/>
        <end position="1114"/>
    </location>
</feature>
<feature type="compositionally biased region" description="Low complexity" evidence="1">
    <location>
        <begin position="624"/>
        <end position="636"/>
    </location>
</feature>
<feature type="compositionally biased region" description="Basic and acidic residues" evidence="1">
    <location>
        <begin position="512"/>
        <end position="522"/>
    </location>
</feature>
<feature type="compositionally biased region" description="Basic and acidic residues" evidence="1">
    <location>
        <begin position="854"/>
        <end position="866"/>
    </location>
</feature>
<feature type="compositionally biased region" description="Low complexity" evidence="1">
    <location>
        <begin position="695"/>
        <end position="711"/>
    </location>
</feature>
<dbReference type="Proteomes" id="UP000265419">
    <property type="component" value="Unassembled WGS sequence"/>
</dbReference>
<feature type="domain" description="Outer membrane channel protein CpnT-like N-terminal" evidence="3">
    <location>
        <begin position="146"/>
        <end position="272"/>
    </location>
</feature>
<evidence type="ECO:0000313" key="5">
    <source>
        <dbReference type="Proteomes" id="UP000265419"/>
    </source>
</evidence>
<evidence type="ECO:0000259" key="3">
    <source>
        <dbReference type="Pfam" id="PF25547"/>
    </source>
</evidence>
<organism evidence="4 5">
    <name type="scientific">Galactobacter valiniphilus</name>
    <dbReference type="NCBI Taxonomy" id="2676122"/>
    <lineage>
        <taxon>Bacteria</taxon>
        <taxon>Bacillati</taxon>
        <taxon>Actinomycetota</taxon>
        <taxon>Actinomycetes</taxon>
        <taxon>Micrococcales</taxon>
        <taxon>Micrococcaceae</taxon>
        <taxon>Galactobacter</taxon>
    </lineage>
</organism>
<evidence type="ECO:0000313" key="4">
    <source>
        <dbReference type="EMBL" id="RII42761.1"/>
    </source>
</evidence>
<comment type="caution">
    <text evidence="4">The sequence shown here is derived from an EMBL/GenBank/DDBJ whole genome shotgun (WGS) entry which is preliminary data.</text>
</comment>
<sequence length="1209" mass="122608">MGDTVRLTPSALRTDADSIGGLRTRLETAASTLESALANTGGMIGSDPTAEEAGPILDDAADGAMACARNSSSSLGGLSMLTQGTARAYRQTELCGAFKPTGTCEIPEPVFVSTPSYSTPKITGADSPPFVEGIEDALKWLGIVIPNGDPGKLRTAASAWKSFGSDLRSIASGLPGATTTLAAVEFPSSAQAKSAVTSISTGLSTAATAADDVAKGLGDFATNIDNTREELLWMVGEFAIEIAVDVGLTIALSFIPGGTILGSAKAATTIAKWARKINDLIDKLKGLQRLAMLAVKGAAHGLKEAVKEAIVTGATVTVVNVARAGDKDYQQRNPFIAAAAAGVSGGVSSPIGNRVKPGGNAWAKAGAEAVEGAAGGLVDGGLTSLMTNQEFNPLQAATFGAFLAGPMNLAGGKAQALGNSMANKVAPNRGAPIAVSSGNEGDGGVHVEVGRGAGEGVNAAAPEAGATGTPAGAASPAANAAPSQGAPRNEAPAVSPAGDTGSTSADGGGHPIKTDNDAKDTSGAEATPSTTTDTTGTQVKTEQQAPEVSGADQSTPTVNDGPAVDVSQGDAPHAPDALPNDAPTTQTEAGTENANPATDVSESNPREQEPSKEPAAPTQEAPRQDQPTQQTPNQETPHQEVPNQEQPAHESTAEEPTPDAASPEHQDTAQRPDVEVETTTEQDADKVRERALVSAPAAVADATATPQADPVSVDVTADHSTAGSSEHTAPEAAKPPSDAGTPEGGQSEAGTVSQQDVQAAVQAETTPVRSEGGDGVPADGPADAAGTSDGDGVAVQEAAGAAAAAGAVGLGTKPATNLVAPGRGGSTPPTSGARGDGLRPEGPGRSDAPGSAEGDPKGPEVSRGEVDGSSDSSKPAESGAPADVDGGAGDGDGTPPKDGVPDGDGAPGKNHFLTGSGENLPRQFGRRPEVFDSVTVGPDSALNPSPGNAFGADPSGGKAQLAPNTKYTVADRPGTTYYTGADGTVSWVETSYSSDSTSPNPDLNAPLPKATYVVKPVNVLPAKVPGSDSYMNTEQVFRTDGQGRTVRGFTEDLRLTQDQVRNSSIQQRTGQVSDDEMNWGEKFHDGGHLFAASTGGGFEKINLVGMHHDQNRAKGQGAYTGEYFDKSWRGLEHDTGRRLGGRNAHERIVDPVTGESRVEREWVDPQRVGMDFEVVYGDQINAPKNLVLTRNIDGDEKDPVRFWNGAYGH</sequence>
<feature type="compositionally biased region" description="Polar residues" evidence="1">
    <location>
        <begin position="718"/>
        <end position="727"/>
    </location>
</feature>